<reference evidence="1 2" key="1">
    <citation type="submission" date="2024-01" db="EMBL/GenBank/DDBJ databases">
        <title>Whole genome of Chryseobacterium arthrosphaerae NNCa 2741.</title>
        <authorList>
            <person name="Boriskina E.V."/>
            <person name="Gordinskaya N.A."/>
            <person name="Kropotov V.S."/>
            <person name="Alekseeva A.E."/>
            <person name="Makhova M.A."/>
            <person name="Kryazhev D.V."/>
            <person name="Shkurkina I.S."/>
        </authorList>
    </citation>
    <scope>NUCLEOTIDE SEQUENCE [LARGE SCALE GENOMIC DNA]</scope>
    <source>
        <strain evidence="1 2">NNCa 2741</strain>
    </source>
</reference>
<dbReference type="InterPro" id="IPR025633">
    <property type="entry name" value="DUF4291"/>
</dbReference>
<evidence type="ECO:0000313" key="1">
    <source>
        <dbReference type="EMBL" id="MEE6129423.1"/>
    </source>
</evidence>
<gene>
    <name evidence="1" type="ORF">V2E39_18635</name>
</gene>
<proteinExistence type="predicted"/>
<accession>A0ABU7R3Q4</accession>
<comment type="caution">
    <text evidence="1">The sequence shown here is derived from an EMBL/GenBank/DDBJ whole genome shotgun (WGS) entry which is preliminary data.</text>
</comment>
<dbReference type="RefSeq" id="WP_277622174.1">
    <property type="nucleotide sequence ID" value="NZ_JAKYXJ010000001.1"/>
</dbReference>
<dbReference type="Pfam" id="PF14124">
    <property type="entry name" value="DUF4291"/>
    <property type="match status" value="1"/>
</dbReference>
<name>A0ABU7R3Q4_9FLAO</name>
<sequence>MEINLKKYKEQLDVWPEKGHHIMAQYDNEKIIVYQSYKKRIGEFAVKKPIFWRGFQPGKNDMDKAQLSLDDVP</sequence>
<evidence type="ECO:0000313" key="2">
    <source>
        <dbReference type="Proteomes" id="UP001350005"/>
    </source>
</evidence>
<dbReference type="EMBL" id="JAZGJU010000047">
    <property type="protein sequence ID" value="MEE6129423.1"/>
    <property type="molecule type" value="Genomic_DNA"/>
</dbReference>
<organism evidence="1 2">
    <name type="scientific">Chryseobacterium arthrosphaerae</name>
    <dbReference type="NCBI Taxonomy" id="651561"/>
    <lineage>
        <taxon>Bacteria</taxon>
        <taxon>Pseudomonadati</taxon>
        <taxon>Bacteroidota</taxon>
        <taxon>Flavobacteriia</taxon>
        <taxon>Flavobacteriales</taxon>
        <taxon>Weeksellaceae</taxon>
        <taxon>Chryseobacterium group</taxon>
        <taxon>Chryseobacterium</taxon>
    </lineage>
</organism>
<keyword evidence="2" id="KW-1185">Reference proteome</keyword>
<dbReference type="Proteomes" id="UP001350005">
    <property type="component" value="Unassembled WGS sequence"/>
</dbReference>
<protein>
    <submittedName>
        <fullName evidence="1">DUF4291 family protein</fullName>
    </submittedName>
</protein>